<dbReference type="GO" id="GO:0006605">
    <property type="term" value="P:protein targeting"/>
    <property type="evidence" value="ECO:0007669"/>
    <property type="project" value="TreeGrafter"/>
</dbReference>
<dbReference type="GO" id="GO:0031410">
    <property type="term" value="C:cytoplasmic vesicle"/>
    <property type="evidence" value="ECO:0007669"/>
    <property type="project" value="TreeGrafter"/>
</dbReference>
<feature type="compositionally biased region" description="Low complexity" evidence="2">
    <location>
        <begin position="52"/>
        <end position="63"/>
    </location>
</feature>
<sequence>MDMHEKLTASTESQRKLTKELGTMQDRYDELLEMLEEAQDELRLMRSRQRPRSSASSHQQAAAFTVPTDSLASELENSLRQEQLSQALGQRRAQSWRVFETAKAAKKAAAKAALSSTTSTSRMSISASGDATGPPSVCDSQLSVCTSDVESQTSEGYSGDLDSLYESNSELGRPGIPGSNDLENALRRLATRRANEINEREFLAREREEQRSRKLSVVQTLAPYRGLGTLFDTSLPSSSPQMANLSTSSLGSGRLPLGMSTPKFSPSPQPTAISAPRVPEADSGLDKASSSANSYGISLGLASLLHTKESPVVGRSLLRATSIPKLNSSGNGRSSVTSLASSDSNGFISLSAKMSPATIQTSSPHPTLATTSTVSALDLNRTWPAWASLSTGNLSSFPPSTSSSSSSASLLWRQKKLPGSGSFEDDSVHSSTKDSSSGVEDVSVSVSLPGSPRKPPIFTPGMTGQGLLQQLRSKGLSLYGLWNRKSGDESEGEGQAPTSVIPSGTNIDGDTKVRGNAVDGSGQEECGDTESPAVESIFPGDTGVLGALANLRRSGNL</sequence>
<feature type="region of interest" description="Disordered" evidence="2">
    <location>
        <begin position="1"/>
        <end position="21"/>
    </location>
</feature>
<name>A0AAV4AFN2_9GAST</name>
<feature type="compositionally biased region" description="Basic and acidic residues" evidence="2">
    <location>
        <begin position="1"/>
        <end position="19"/>
    </location>
</feature>
<evidence type="ECO:0000313" key="5">
    <source>
        <dbReference type="Proteomes" id="UP000735302"/>
    </source>
</evidence>
<keyword evidence="1" id="KW-0175">Coiled coil</keyword>
<organism evidence="4 5">
    <name type="scientific">Plakobranchus ocellatus</name>
    <dbReference type="NCBI Taxonomy" id="259542"/>
    <lineage>
        <taxon>Eukaryota</taxon>
        <taxon>Metazoa</taxon>
        <taxon>Spiralia</taxon>
        <taxon>Lophotrochozoa</taxon>
        <taxon>Mollusca</taxon>
        <taxon>Gastropoda</taxon>
        <taxon>Heterobranchia</taxon>
        <taxon>Euthyneura</taxon>
        <taxon>Panpulmonata</taxon>
        <taxon>Sacoglossa</taxon>
        <taxon>Placobranchoidea</taxon>
        <taxon>Plakobranchidae</taxon>
        <taxon>Plakobranchus</taxon>
    </lineage>
</organism>
<feature type="compositionally biased region" description="Low complexity" evidence="2">
    <location>
        <begin position="110"/>
        <end position="128"/>
    </location>
</feature>
<keyword evidence="5" id="KW-1185">Reference proteome</keyword>
<dbReference type="GO" id="GO:0047496">
    <property type="term" value="P:vesicle transport along microtubule"/>
    <property type="evidence" value="ECO:0007669"/>
    <property type="project" value="TreeGrafter"/>
</dbReference>
<feature type="region of interest" description="Disordered" evidence="2">
    <location>
        <begin position="419"/>
        <end position="464"/>
    </location>
</feature>
<feature type="region of interest" description="Disordered" evidence="2">
    <location>
        <begin position="486"/>
        <end position="538"/>
    </location>
</feature>
<reference evidence="4 5" key="1">
    <citation type="journal article" date="2021" name="Elife">
        <title>Chloroplast acquisition without the gene transfer in kleptoplastic sea slugs, Plakobranchus ocellatus.</title>
        <authorList>
            <person name="Maeda T."/>
            <person name="Takahashi S."/>
            <person name="Yoshida T."/>
            <person name="Shimamura S."/>
            <person name="Takaki Y."/>
            <person name="Nagai Y."/>
            <person name="Toyoda A."/>
            <person name="Suzuki Y."/>
            <person name="Arimoto A."/>
            <person name="Ishii H."/>
            <person name="Satoh N."/>
            <person name="Nishiyama T."/>
            <person name="Hasebe M."/>
            <person name="Maruyama T."/>
            <person name="Minagawa J."/>
            <person name="Obokata J."/>
            <person name="Shigenobu S."/>
        </authorList>
    </citation>
    <scope>NUCLEOTIDE SEQUENCE [LARGE SCALE GENOMIC DNA]</scope>
</reference>
<feature type="coiled-coil region" evidence="1">
    <location>
        <begin position="179"/>
        <end position="213"/>
    </location>
</feature>
<dbReference type="PANTHER" id="PTHR15751">
    <property type="entry name" value="TRAFFICKING KINESIN-BINDING PROTEIN"/>
    <property type="match status" value="1"/>
</dbReference>
<dbReference type="InterPro" id="IPR051946">
    <property type="entry name" value="Intracell_Traff-Reg"/>
</dbReference>
<feature type="compositionally biased region" description="Low complexity" evidence="2">
    <location>
        <begin position="433"/>
        <end position="447"/>
    </location>
</feature>
<evidence type="ECO:0000259" key="3">
    <source>
        <dbReference type="SMART" id="SM01423"/>
    </source>
</evidence>
<dbReference type="PANTHER" id="PTHR15751:SF12">
    <property type="entry name" value="TRAFFICKING KINESIN-BINDING PROTEIN MILT"/>
    <property type="match status" value="1"/>
</dbReference>
<evidence type="ECO:0000313" key="4">
    <source>
        <dbReference type="EMBL" id="GFO05583.1"/>
    </source>
</evidence>
<feature type="region of interest" description="Disordered" evidence="2">
    <location>
        <begin position="235"/>
        <end position="289"/>
    </location>
</feature>
<feature type="compositionally biased region" description="Polar residues" evidence="2">
    <location>
        <begin position="235"/>
        <end position="251"/>
    </location>
</feature>
<proteinExistence type="predicted"/>
<feature type="domain" description="Trafficking kinesin-binding protein C-terminal" evidence="3">
    <location>
        <begin position="113"/>
        <end position="260"/>
    </location>
</feature>
<accession>A0AAV4AFN2</accession>
<dbReference type="AlphaFoldDB" id="A0AAV4AFN2"/>
<feature type="compositionally biased region" description="Polar residues" evidence="2">
    <location>
        <begin position="496"/>
        <end position="508"/>
    </location>
</feature>
<feature type="compositionally biased region" description="Polar residues" evidence="2">
    <location>
        <begin position="262"/>
        <end position="272"/>
    </location>
</feature>
<evidence type="ECO:0000256" key="2">
    <source>
        <dbReference type="SAM" id="MobiDB-lite"/>
    </source>
</evidence>
<dbReference type="InterPro" id="IPR022154">
    <property type="entry name" value="TRAK1/2_C"/>
</dbReference>
<dbReference type="Pfam" id="PF12448">
    <property type="entry name" value="Milton"/>
    <property type="match status" value="1"/>
</dbReference>
<dbReference type="GO" id="GO:0017022">
    <property type="term" value="F:myosin binding"/>
    <property type="evidence" value="ECO:0007669"/>
    <property type="project" value="TreeGrafter"/>
</dbReference>
<gene>
    <name evidence="4" type="ORF">PoB_003208800</name>
</gene>
<feature type="compositionally biased region" description="Polar residues" evidence="2">
    <location>
        <begin position="138"/>
        <end position="156"/>
    </location>
</feature>
<comment type="caution">
    <text evidence="4">The sequence shown here is derived from an EMBL/GenBank/DDBJ whole genome shotgun (WGS) entry which is preliminary data.</text>
</comment>
<dbReference type="GO" id="GO:0048311">
    <property type="term" value="P:mitochondrion distribution"/>
    <property type="evidence" value="ECO:0007669"/>
    <property type="project" value="TreeGrafter"/>
</dbReference>
<evidence type="ECO:0000256" key="1">
    <source>
        <dbReference type="SAM" id="Coils"/>
    </source>
</evidence>
<feature type="region of interest" description="Disordered" evidence="2">
    <location>
        <begin position="109"/>
        <end position="179"/>
    </location>
</feature>
<protein>
    <submittedName>
        <fullName evidence="4">Trafficking kinesin-binding protein 1</fullName>
    </submittedName>
</protein>
<feature type="region of interest" description="Disordered" evidence="2">
    <location>
        <begin position="43"/>
        <end position="69"/>
    </location>
</feature>
<dbReference type="EMBL" id="BLXT01003749">
    <property type="protein sequence ID" value="GFO05583.1"/>
    <property type="molecule type" value="Genomic_DNA"/>
</dbReference>
<dbReference type="SMART" id="SM01423">
    <property type="entry name" value="Milton"/>
    <property type="match status" value="1"/>
</dbReference>
<dbReference type="Proteomes" id="UP000735302">
    <property type="component" value="Unassembled WGS sequence"/>
</dbReference>
<dbReference type="GO" id="GO:0005739">
    <property type="term" value="C:mitochondrion"/>
    <property type="evidence" value="ECO:0007669"/>
    <property type="project" value="TreeGrafter"/>
</dbReference>